<protein>
    <submittedName>
        <fullName evidence="2">Conserved domain protein</fullName>
    </submittedName>
</protein>
<keyword evidence="3" id="KW-1185">Reference proteome</keyword>
<proteinExistence type="predicted"/>
<evidence type="ECO:0000256" key="1">
    <source>
        <dbReference type="SAM" id="Phobius"/>
    </source>
</evidence>
<name>E9SHT6_RUMAL</name>
<accession>E9SHT6</accession>
<evidence type="ECO:0000313" key="3">
    <source>
        <dbReference type="Proteomes" id="UP000004259"/>
    </source>
</evidence>
<dbReference type="Proteomes" id="UP000004259">
    <property type="component" value="Unassembled WGS sequence"/>
</dbReference>
<feature type="transmembrane region" description="Helical" evidence="1">
    <location>
        <begin position="12"/>
        <end position="31"/>
    </location>
</feature>
<dbReference type="EMBL" id="ADKM02000134">
    <property type="protein sequence ID" value="EGC01249.1"/>
    <property type="molecule type" value="Genomic_DNA"/>
</dbReference>
<dbReference type="OrthoDB" id="9793135at2"/>
<dbReference type="eggNOG" id="COG3420">
    <property type="taxonomic scope" value="Bacteria"/>
</dbReference>
<dbReference type="InterPro" id="IPR043751">
    <property type="entry name" value="DUF5696"/>
</dbReference>
<dbReference type="Pfam" id="PF18952">
    <property type="entry name" value="DUF5696"/>
    <property type="match status" value="1"/>
</dbReference>
<comment type="caution">
    <text evidence="2">The sequence shown here is derived from an EMBL/GenBank/DDBJ whole genome shotgun (WGS) entry which is preliminary data.</text>
</comment>
<evidence type="ECO:0000313" key="2">
    <source>
        <dbReference type="EMBL" id="EGC01249.1"/>
    </source>
</evidence>
<keyword evidence="1" id="KW-0472">Membrane</keyword>
<keyword evidence="1" id="KW-1133">Transmembrane helix</keyword>
<organism evidence="2 3">
    <name type="scientific">Ruminococcus albus 8</name>
    <dbReference type="NCBI Taxonomy" id="246199"/>
    <lineage>
        <taxon>Bacteria</taxon>
        <taxon>Bacillati</taxon>
        <taxon>Bacillota</taxon>
        <taxon>Clostridia</taxon>
        <taxon>Eubacteriales</taxon>
        <taxon>Oscillospiraceae</taxon>
        <taxon>Ruminococcus</taxon>
    </lineage>
</organism>
<reference evidence="2 3" key="1">
    <citation type="submission" date="2011-02" db="EMBL/GenBank/DDBJ databases">
        <authorList>
            <person name="Nelson K.E."/>
            <person name="Sutton G."/>
            <person name="Torralba M."/>
            <person name="Durkin S."/>
            <person name="Harkins D."/>
            <person name="Montgomery R."/>
            <person name="Ziemer C."/>
            <person name="Klaassens E."/>
            <person name="Ocuiv P."/>
            <person name="Morrison M."/>
        </authorList>
    </citation>
    <scope>NUCLEOTIDE SEQUENCE [LARGE SCALE GENOMIC DNA]</scope>
    <source>
        <strain evidence="2 3">8</strain>
    </source>
</reference>
<dbReference type="STRING" id="246199.CUS_7036"/>
<gene>
    <name evidence="2" type="ORF">CUS_7036</name>
</gene>
<sequence>MATKKLKRALPFIIAGAVILVIAVVLVAVLLTGGSGKDVLKGTHQHTSAIPTLGAAVNAKEDYVQIAESDTYKLYYYEPQFAVRLENKKTGKVIESVVSDDKDNGKNNEAWTGYMKSGIVLSAIIGTVNTYQVDMLTVPNTITTHSIDNGIYAEIKFNGNYNFEIGVEVKLDGDELVVRVPDESIKENKKGTYISTVSLFPMMGSTYLDEQEGYMLVPDGNGALIYLDDKEGRYATGFSGLIYGIDDGMTNRTASSTLWEEYETVTASNSVLAPVFGMAHLEDELAYLGIVESGDERCSIEVVPNGVMINYNRCFAKFLLRDVFTQPLNQSNSGTVPAVESDRLHSDLAVRYHMLSGEDADYSGMANAYRNYLLDSGRISKRDLSYNTRVDFLGTEREEFLMGTKAVTMTDTDQVEDILKELNADGVGSILSVYKGWQKGGLYNVPITSYNADSHIGGDGALKSLIKDQAANGNSIYLYDDALSVNADTNSTTYNVMKMVNKRTFKNEVNGEVYDLFYYLMPGRSSTDLGRLTDDMNDDEIGNIAVAGITDTLFSYSYKGNYYSRTDTMDIYSDAISKADEKCSLLAETPNAYIWNSADAFLDMPLSSSDYLYLDEEIPFLSMVLKGIVPTYSEYVNFEANKTENFLKMVESGVYPSFYVTAEDPSKLFYTNSNDLYSLEYSGYRETIAEYDAALRALAQKTGDACITDHEILDNGLVKVTYDNGVKIYVNYTESELSADGLTVKALSYEESE</sequence>
<dbReference type="RefSeq" id="WP_002853439.1">
    <property type="nucleotide sequence ID" value="NZ_ADKM02000134.1"/>
</dbReference>
<dbReference type="AlphaFoldDB" id="E9SHT6"/>
<keyword evidence="1" id="KW-0812">Transmembrane</keyword>